<evidence type="ECO:0000313" key="2">
    <source>
        <dbReference type="EMBL" id="BAC26630.1"/>
    </source>
</evidence>
<reference evidence="2" key="3">
    <citation type="journal article" date="2000" name="Genome Res.">
        <title>RIKEN integrated sequence analysis (RISA) system--384-format sequencing pipeline with 384 multicapillary sequencer.</title>
        <authorList>
            <person name="Shibata K."/>
            <person name="Itoh M."/>
            <person name="Aizawa K."/>
            <person name="Nagaoka S."/>
            <person name="Sasaki N."/>
            <person name="Carninci P."/>
            <person name="Konno H."/>
            <person name="Akiyama J."/>
            <person name="Nishi K."/>
            <person name="Kitsunai T."/>
            <person name="Tashiro H."/>
            <person name="Itoh M."/>
            <person name="Sumi N."/>
            <person name="Ishii Y."/>
            <person name="Nakamura S."/>
            <person name="Hazama M."/>
            <person name="Nishine T."/>
            <person name="Harada A."/>
            <person name="Yamamoto R."/>
            <person name="Matsumoto H."/>
            <person name="Sakaguchi S."/>
            <person name="Ikegami T."/>
            <person name="Kashiwagi K."/>
            <person name="Fujiwake S."/>
            <person name="Inoue K."/>
            <person name="Togawa Y."/>
            <person name="Izawa M."/>
            <person name="Ohara E."/>
            <person name="Watahiki M."/>
            <person name="Yoneda Y."/>
            <person name="Ishikawa T."/>
            <person name="Ozawa K."/>
            <person name="Tanaka T."/>
            <person name="Matsuura S."/>
            <person name="Kawai J."/>
            <person name="Okazaki Y."/>
            <person name="Muramatsu M."/>
            <person name="Inoue Y."/>
            <person name="Kira A."/>
            <person name="Hayashizaki Y."/>
        </authorList>
    </citation>
    <scope>NUCLEOTIDE SEQUENCE</scope>
    <source>
        <strain evidence="2">C57BL/6J</strain>
        <tissue evidence="2">Testis</tissue>
    </source>
</reference>
<dbReference type="iPTMnet" id="Q8CDN2"/>
<reference evidence="2" key="8">
    <citation type="journal article" date="2005" name="Science">
        <title>Antisense Transcription in the Mammalian Transcriptome.</title>
        <authorList>
            <consortium name="RIKEN Genome Exploration Research Group and Genome Science Group (Genome Network Project Core Group) and the FANTOM Consortium"/>
        </authorList>
    </citation>
    <scope>NUCLEOTIDE SEQUENCE</scope>
    <source>
        <strain evidence="2">C57BL/6J</strain>
        <tissue evidence="2">Testis</tissue>
    </source>
</reference>
<evidence type="ECO:0000313" key="3">
    <source>
        <dbReference type="MGI" id="MGI:2441687"/>
    </source>
</evidence>
<reference evidence="2" key="2">
    <citation type="journal article" date="2000" name="Genome Res.">
        <title>Normalization and subtraction of cap-trapper-selected cDNAs to prepare full-length cDNA libraries for rapid discovery of new genes.</title>
        <authorList>
            <person name="Carninci P."/>
            <person name="Shibata Y."/>
            <person name="Hayatsu N."/>
            <person name="Sugahara Y."/>
            <person name="Shibata K."/>
            <person name="Itoh M."/>
            <person name="Konno H."/>
            <person name="Okazaki Y."/>
            <person name="Muramatsu M."/>
            <person name="Hayashizaki Y."/>
        </authorList>
    </citation>
    <scope>NUCLEOTIDE SEQUENCE</scope>
    <source>
        <strain evidence="2">C57BL/6J</strain>
        <tissue evidence="2">Testis</tissue>
    </source>
</reference>
<reference evidence="2" key="7">
    <citation type="journal article" date="2005" name="Science">
        <title>The Transcriptional Landscape of the Mammalian Genome.</title>
        <authorList>
            <consortium name="The FANTOM Consortium"/>
            <consortium name="Riken Genome Exploration Research Group and Genome Science Group (Genome Network Project Core Group)"/>
        </authorList>
    </citation>
    <scope>NUCLEOTIDE SEQUENCE</scope>
    <source>
        <strain evidence="2">C57BL/6J</strain>
        <tissue evidence="2">Testis</tissue>
    </source>
</reference>
<accession>Q8CDN2</accession>
<dbReference type="EMBL" id="AK029815">
    <property type="protein sequence ID" value="BAC26630.1"/>
    <property type="molecule type" value="mRNA"/>
</dbReference>
<feature type="region of interest" description="Disordered" evidence="1">
    <location>
        <begin position="202"/>
        <end position="237"/>
    </location>
</feature>
<sequence length="255" mass="28161">MGNCCDTRVLPQQSTVTPFSTDDHPCTKSSLTVGSRKRRNIFTIIRNIHHQNAAVTVDTEEHQAPTCSSTQTPQNKRKAKCGDGTPSEEDEEKSSLRRVKVVSKRSRQSSPFLRNKFRRGTLLPVDAAQCDFTDKSYKGKPQDNLEVVAQCSDGAALPVDKGKGAVKMVEATSKKRRCVSAILKLFSRKRVVAPLKEKRPQVLPGTSKETAPVTTEVVPENANTAPSARGQGEPPVGMVKVETKKRRHSMYYRIS</sequence>
<reference evidence="2" key="1">
    <citation type="journal article" date="1999" name="Methods Enzymol.">
        <title>High-efficiency full-length cDNA cloning.</title>
        <authorList>
            <person name="Carninci P."/>
            <person name="Hayashizaki Y."/>
        </authorList>
    </citation>
    <scope>NUCLEOTIDE SEQUENCE</scope>
    <source>
        <strain evidence="2">C57BL/6J</strain>
        <tissue evidence="2">Testis</tissue>
    </source>
</reference>
<gene>
    <name evidence="3" type="primary">4930579C12Rik</name>
</gene>
<reference evidence="2" key="6">
    <citation type="journal article" date="2002" name="Nature">
        <title>Analysis of the mouse transcriptome based on functional annotation of 60,770 full-length cDNAs.</title>
        <authorList>
            <consortium name="The FANTOM Consortium and the RIKEN Genome Exploration Research Group Phase I and II Team"/>
        </authorList>
    </citation>
    <scope>NUCLEOTIDE SEQUENCE</scope>
    <source>
        <strain evidence="2">C57BL/6J</strain>
        <tissue evidence="2">Testis</tissue>
    </source>
</reference>
<protein>
    <submittedName>
        <fullName evidence="2">Uncharacterized protein</fullName>
    </submittedName>
</protein>
<proteinExistence type="evidence at transcript level"/>
<dbReference type="PhosphoSitePlus" id="Q8CDN2"/>
<feature type="compositionally biased region" description="Polar residues" evidence="1">
    <location>
        <begin position="65"/>
        <end position="74"/>
    </location>
</feature>
<evidence type="ECO:0000256" key="1">
    <source>
        <dbReference type="SAM" id="MobiDB-lite"/>
    </source>
</evidence>
<dbReference type="AlphaFoldDB" id="Q8CDN2"/>
<dbReference type="AGR" id="MGI:2441687"/>
<dbReference type="PhylomeDB" id="Q8CDN2"/>
<organism evidence="2">
    <name type="scientific">Mus musculus</name>
    <name type="common">Mouse</name>
    <dbReference type="NCBI Taxonomy" id="10090"/>
    <lineage>
        <taxon>Eukaryota</taxon>
        <taxon>Metazoa</taxon>
        <taxon>Chordata</taxon>
        <taxon>Craniata</taxon>
        <taxon>Vertebrata</taxon>
        <taxon>Euteleostomi</taxon>
        <taxon>Mammalia</taxon>
        <taxon>Eutheria</taxon>
        <taxon>Euarchontoglires</taxon>
        <taxon>Glires</taxon>
        <taxon>Rodentia</taxon>
        <taxon>Myomorpha</taxon>
        <taxon>Muroidea</taxon>
        <taxon>Muridae</taxon>
        <taxon>Murinae</taxon>
        <taxon>Mus</taxon>
        <taxon>Mus</taxon>
    </lineage>
</organism>
<name>Q8CDN2_MOUSE</name>
<reference evidence="2" key="4">
    <citation type="journal article" date="2001" name="Nature">
        <title>Functional annotation of a full-length mouse cDNA collection.</title>
        <authorList>
            <consortium name="The RIKEN Genome Exploration Research Group Phase II Team and the FANTOM Consortium"/>
        </authorList>
    </citation>
    <scope>NUCLEOTIDE SEQUENCE</scope>
    <source>
        <strain evidence="2">C57BL/6J</strain>
        <tissue evidence="2">Testis</tissue>
    </source>
</reference>
<dbReference type="MGI" id="MGI:2441687">
    <property type="gene designation" value="4930579C12Rik"/>
</dbReference>
<feature type="region of interest" description="Disordered" evidence="1">
    <location>
        <begin position="57"/>
        <end position="97"/>
    </location>
</feature>
<reference evidence="2" key="5">
    <citation type="submission" date="2001-07" db="EMBL/GenBank/DDBJ databases">
        <authorList>
            <person name="Adachi J."/>
            <person name="Aizawa K."/>
            <person name="Akimura T."/>
            <person name="Arakawa T."/>
            <person name="Bono H."/>
            <person name="Carninci P."/>
            <person name="Fukuda S."/>
            <person name="Furuno M."/>
            <person name="Hanagaki T."/>
            <person name="Hara A."/>
            <person name="Hashizume W."/>
            <person name="Hayashida K."/>
            <person name="Hayatsu N."/>
            <person name="Hiramoto K."/>
            <person name="Hiraoka T."/>
            <person name="Hirozane T."/>
            <person name="Hori F."/>
            <person name="Imotani K."/>
            <person name="Ishii Y."/>
            <person name="Itoh M."/>
            <person name="Kagawa I."/>
            <person name="Kasukawa T."/>
            <person name="Katoh H."/>
            <person name="Kawai J."/>
            <person name="Kojima Y."/>
            <person name="Kondo S."/>
            <person name="Konno H."/>
            <person name="Kouda M."/>
            <person name="Koya S."/>
            <person name="Kurihara C."/>
            <person name="Matsuyama T."/>
            <person name="Miyazaki A."/>
            <person name="Murata M."/>
            <person name="Nakamura M."/>
            <person name="Nishi K."/>
            <person name="Nomura K."/>
            <person name="Numazaki R."/>
            <person name="Ohno M."/>
            <person name="Ohsato N."/>
            <person name="Okazaki Y."/>
            <person name="Saito R."/>
            <person name="Saitoh H."/>
            <person name="Sakai C."/>
            <person name="Sakai K."/>
            <person name="Sakazume N."/>
            <person name="Sano H."/>
            <person name="Sasaki D."/>
            <person name="Shibata K."/>
            <person name="Shinagawa A."/>
            <person name="Shiraki T."/>
            <person name="Sogabe Y."/>
            <person name="Tagami M."/>
            <person name="Tagawa A."/>
            <person name="Takahashi F."/>
            <person name="Takaku-Akahira S."/>
            <person name="Takeda Y."/>
            <person name="Tanaka T."/>
            <person name="Tomaru A."/>
            <person name="Toya T."/>
            <person name="Yasunishi A."/>
            <person name="Muramatsu M."/>
            <person name="Hayashizaki Y."/>
        </authorList>
    </citation>
    <scope>NUCLEOTIDE SEQUENCE</scope>
    <source>
        <strain evidence="2">C57BL/6J</strain>
        <tissue evidence="2">Testis</tissue>
    </source>
</reference>